<dbReference type="InterPro" id="IPR001849">
    <property type="entry name" value="PH_domain"/>
</dbReference>
<dbReference type="InterPro" id="IPR052799">
    <property type="entry name" value="Rho_GAP_Regulators"/>
</dbReference>
<dbReference type="SUPFAM" id="SSF50729">
    <property type="entry name" value="PH domain-like"/>
    <property type="match status" value="1"/>
</dbReference>
<accession>A0A453I2D7</accession>
<dbReference type="PANTHER" id="PTHR46265">
    <property type="entry name" value="RHO GTPASE-ACTIVATING PROTEIN 7"/>
    <property type="match status" value="1"/>
</dbReference>
<evidence type="ECO:0000313" key="3">
    <source>
        <dbReference type="Proteomes" id="UP000015105"/>
    </source>
</evidence>
<dbReference type="InterPro" id="IPR011993">
    <property type="entry name" value="PH-like_dom_sf"/>
</dbReference>
<dbReference type="Gramene" id="AET4Gv20412300.33">
    <property type="protein sequence ID" value="AET4Gv20412300.33"/>
    <property type="gene ID" value="AET4Gv20412300"/>
</dbReference>
<evidence type="ECO:0000313" key="2">
    <source>
        <dbReference type="EnsemblPlants" id="AET4Gv20412300.33"/>
    </source>
</evidence>
<dbReference type="Pfam" id="PF00169">
    <property type="entry name" value="PH"/>
    <property type="match status" value="1"/>
</dbReference>
<protein>
    <recommendedName>
        <fullName evidence="1">PH domain-containing protein</fullName>
    </recommendedName>
</protein>
<reference evidence="2" key="5">
    <citation type="journal article" date="2021" name="G3 (Bethesda)">
        <title>Aegilops tauschii genome assembly Aet v5.0 features greater sequence contiguity and improved annotation.</title>
        <authorList>
            <person name="Wang L."/>
            <person name="Zhu T."/>
            <person name="Rodriguez J.C."/>
            <person name="Deal K.R."/>
            <person name="Dubcovsky J."/>
            <person name="McGuire P.E."/>
            <person name="Lux T."/>
            <person name="Spannagl M."/>
            <person name="Mayer K.F.X."/>
            <person name="Baldrich P."/>
            <person name="Meyers B.C."/>
            <person name="Huo N."/>
            <person name="Gu Y.Q."/>
            <person name="Zhou H."/>
            <person name="Devos K.M."/>
            <person name="Bennetzen J.L."/>
            <person name="Unver T."/>
            <person name="Budak H."/>
            <person name="Gulick P.J."/>
            <person name="Galiba G."/>
            <person name="Kalapos B."/>
            <person name="Nelson D.R."/>
            <person name="Li P."/>
            <person name="You F.M."/>
            <person name="Luo M.C."/>
            <person name="Dvorak J."/>
        </authorList>
    </citation>
    <scope>NUCLEOTIDE SEQUENCE [LARGE SCALE GENOMIC DNA]</scope>
    <source>
        <strain evidence="2">cv. AL8/78</strain>
    </source>
</reference>
<dbReference type="PROSITE" id="PS50003">
    <property type="entry name" value="PH_DOMAIN"/>
    <property type="match status" value="1"/>
</dbReference>
<keyword evidence="3" id="KW-1185">Reference proteome</keyword>
<dbReference type="PANTHER" id="PTHR46265:SF2">
    <property type="entry name" value="RHO GTPASE-ACTIVATING PROTEIN 7"/>
    <property type="match status" value="1"/>
</dbReference>
<dbReference type="Gene3D" id="2.30.29.30">
    <property type="entry name" value="Pleckstrin-homology domain (PH domain)/Phosphotyrosine-binding domain (PTB)"/>
    <property type="match status" value="1"/>
</dbReference>
<proteinExistence type="predicted"/>
<name>A0A453I2D7_AEGTS</name>
<reference evidence="3" key="1">
    <citation type="journal article" date="2014" name="Science">
        <title>Ancient hybridizations among the ancestral genomes of bread wheat.</title>
        <authorList>
            <consortium name="International Wheat Genome Sequencing Consortium,"/>
            <person name="Marcussen T."/>
            <person name="Sandve S.R."/>
            <person name="Heier L."/>
            <person name="Spannagl M."/>
            <person name="Pfeifer M."/>
            <person name="Jakobsen K.S."/>
            <person name="Wulff B.B."/>
            <person name="Steuernagel B."/>
            <person name="Mayer K.F."/>
            <person name="Olsen O.A."/>
        </authorList>
    </citation>
    <scope>NUCLEOTIDE SEQUENCE [LARGE SCALE GENOMIC DNA]</scope>
    <source>
        <strain evidence="3">cv. AL8/78</strain>
    </source>
</reference>
<reference evidence="2" key="4">
    <citation type="submission" date="2019-03" db="UniProtKB">
        <authorList>
            <consortium name="EnsemblPlants"/>
        </authorList>
    </citation>
    <scope>IDENTIFICATION</scope>
</reference>
<dbReference type="EnsemblPlants" id="AET4Gv20412300.33">
    <property type="protein sequence ID" value="AET4Gv20412300.33"/>
    <property type="gene ID" value="AET4Gv20412300"/>
</dbReference>
<evidence type="ECO:0000259" key="1">
    <source>
        <dbReference type="PROSITE" id="PS50003"/>
    </source>
</evidence>
<reference evidence="3" key="2">
    <citation type="journal article" date="2017" name="Nat. Plants">
        <title>The Aegilops tauschii genome reveals multiple impacts of transposons.</title>
        <authorList>
            <person name="Zhao G."/>
            <person name="Zou C."/>
            <person name="Li K."/>
            <person name="Wang K."/>
            <person name="Li T."/>
            <person name="Gao L."/>
            <person name="Zhang X."/>
            <person name="Wang H."/>
            <person name="Yang Z."/>
            <person name="Liu X."/>
            <person name="Jiang W."/>
            <person name="Mao L."/>
            <person name="Kong X."/>
            <person name="Jiao Y."/>
            <person name="Jia J."/>
        </authorList>
    </citation>
    <scope>NUCLEOTIDE SEQUENCE [LARGE SCALE GENOMIC DNA]</scope>
    <source>
        <strain evidence="3">cv. AL8/78</strain>
    </source>
</reference>
<sequence>FKSGHLFISSKGLGWKSWKKRWFILTRTSLVFFKSDPNTLPQRSGEVSATLGGIDLNNSGRYLSHSINTFSFMDVVWGINTISEYISCAVW</sequence>
<feature type="domain" description="PH" evidence="1">
    <location>
        <begin position="1"/>
        <end position="91"/>
    </location>
</feature>
<dbReference type="Proteomes" id="UP000015105">
    <property type="component" value="Chromosome 4D"/>
</dbReference>
<organism evidence="2 3">
    <name type="scientific">Aegilops tauschii subsp. strangulata</name>
    <name type="common">Goatgrass</name>
    <dbReference type="NCBI Taxonomy" id="200361"/>
    <lineage>
        <taxon>Eukaryota</taxon>
        <taxon>Viridiplantae</taxon>
        <taxon>Streptophyta</taxon>
        <taxon>Embryophyta</taxon>
        <taxon>Tracheophyta</taxon>
        <taxon>Spermatophyta</taxon>
        <taxon>Magnoliopsida</taxon>
        <taxon>Liliopsida</taxon>
        <taxon>Poales</taxon>
        <taxon>Poaceae</taxon>
        <taxon>BOP clade</taxon>
        <taxon>Pooideae</taxon>
        <taxon>Triticodae</taxon>
        <taxon>Triticeae</taxon>
        <taxon>Triticinae</taxon>
        <taxon>Aegilops</taxon>
    </lineage>
</organism>
<reference evidence="2" key="3">
    <citation type="journal article" date="2017" name="Nature">
        <title>Genome sequence of the progenitor of the wheat D genome Aegilops tauschii.</title>
        <authorList>
            <person name="Luo M.C."/>
            <person name="Gu Y.Q."/>
            <person name="Puiu D."/>
            <person name="Wang H."/>
            <person name="Twardziok S.O."/>
            <person name="Deal K.R."/>
            <person name="Huo N."/>
            <person name="Zhu T."/>
            <person name="Wang L."/>
            <person name="Wang Y."/>
            <person name="McGuire P.E."/>
            <person name="Liu S."/>
            <person name="Long H."/>
            <person name="Ramasamy R.K."/>
            <person name="Rodriguez J.C."/>
            <person name="Van S.L."/>
            <person name="Yuan L."/>
            <person name="Wang Z."/>
            <person name="Xia Z."/>
            <person name="Xiao L."/>
            <person name="Anderson O.D."/>
            <person name="Ouyang S."/>
            <person name="Liang Y."/>
            <person name="Zimin A.V."/>
            <person name="Pertea G."/>
            <person name="Qi P."/>
            <person name="Bennetzen J.L."/>
            <person name="Dai X."/>
            <person name="Dawson M.W."/>
            <person name="Muller H.G."/>
            <person name="Kugler K."/>
            <person name="Rivarola-Duarte L."/>
            <person name="Spannagl M."/>
            <person name="Mayer K.F.X."/>
            <person name="Lu F.H."/>
            <person name="Bevan M.W."/>
            <person name="Leroy P."/>
            <person name="Li P."/>
            <person name="You F.M."/>
            <person name="Sun Q."/>
            <person name="Liu Z."/>
            <person name="Lyons E."/>
            <person name="Wicker T."/>
            <person name="Salzberg S.L."/>
            <person name="Devos K.M."/>
            <person name="Dvorak J."/>
        </authorList>
    </citation>
    <scope>NUCLEOTIDE SEQUENCE [LARGE SCALE GENOMIC DNA]</scope>
    <source>
        <strain evidence="2">cv. AL8/78</strain>
    </source>
</reference>
<dbReference type="AlphaFoldDB" id="A0A453I2D7"/>